<dbReference type="PANTHER" id="PTHR42194">
    <property type="entry name" value="UPF0276 PROTEIN HI_1600"/>
    <property type="match status" value="1"/>
</dbReference>
<dbReference type="EMBL" id="UGRP01000003">
    <property type="protein sequence ID" value="SUA30162.1"/>
    <property type="molecule type" value="Genomic_DNA"/>
</dbReference>
<dbReference type="Pfam" id="PF09836">
    <property type="entry name" value="DUF2063"/>
    <property type="match status" value="1"/>
</dbReference>
<organism evidence="3 4">
    <name type="scientific">Neisseria meningitidis</name>
    <dbReference type="NCBI Taxonomy" id="487"/>
    <lineage>
        <taxon>Bacteria</taxon>
        <taxon>Pseudomonadati</taxon>
        <taxon>Pseudomonadota</taxon>
        <taxon>Betaproteobacteria</taxon>
        <taxon>Neisseriales</taxon>
        <taxon>Neisseriaceae</taxon>
        <taxon>Neisseria</taxon>
    </lineage>
</organism>
<dbReference type="InterPro" id="IPR044922">
    <property type="entry name" value="DUF2063_N_sf"/>
</dbReference>
<feature type="domain" description="Putative DNA-binding" evidence="1">
    <location>
        <begin position="135"/>
        <end position="218"/>
    </location>
</feature>
<dbReference type="Gene3D" id="1.10.150.690">
    <property type="entry name" value="DUF2063"/>
    <property type="match status" value="1"/>
</dbReference>
<dbReference type="Gene3D" id="3.20.20.150">
    <property type="entry name" value="Divalent-metal-dependent TIM barrel enzymes"/>
    <property type="match status" value="1"/>
</dbReference>
<dbReference type="Pfam" id="PF22106">
    <property type="entry name" value="NGO1945_C"/>
    <property type="match status" value="1"/>
</dbReference>
<accession>A0A378WCZ0</accession>
<evidence type="ECO:0000313" key="3">
    <source>
        <dbReference type="EMBL" id="SUA30162.1"/>
    </source>
</evidence>
<dbReference type="InterPro" id="IPR018640">
    <property type="entry name" value="DUF2063"/>
</dbReference>
<dbReference type="Gene3D" id="3.90.930.50">
    <property type="match status" value="1"/>
</dbReference>
<reference evidence="3 4" key="1">
    <citation type="submission" date="2018-06" db="EMBL/GenBank/DDBJ databases">
        <authorList>
            <consortium name="Pathogen Informatics"/>
            <person name="Doyle S."/>
        </authorList>
    </citation>
    <scope>NUCLEOTIDE SEQUENCE [LARGE SCALE GENOMIC DNA]</scope>
    <source>
        <strain evidence="3 4">NCTC8554</strain>
    </source>
</reference>
<name>A0A378WCZ0_NEIME</name>
<dbReference type="InterPro" id="IPR054098">
    <property type="entry name" value="NGO1945-like_C"/>
</dbReference>
<dbReference type="AlphaFoldDB" id="A0A378WCZ0"/>
<evidence type="ECO:0000259" key="1">
    <source>
        <dbReference type="Pfam" id="PF09836"/>
    </source>
</evidence>
<sequence length="375" mass="42583">MNEVEFLNAVAREADCGIHLDVNNIYVNAVNHGLLSPEAFLKNVDADRVCYIHIAGHDVETPELLIDTHGAAVLPTVWDLLELAYAKLPTIPPTLLERDFNFPPFAELEAEVAKSPIIKRVPERNAAVQPETSAQYQHRFAQAIRGGEAADGLPQDRLNVYIRLIRNNIHSFIDRCYTETRQYFDSEEWSRLKEGFVRDAHAQTPYFQEIPGEFLQYCQSLPLSDGILALMDFEYTQLLAEVAQIPDIPDIHYSNDSKYTPSPAAFIRQYRYDVTDDLHEAETALLIWRNAEDDVMYQTLDGFDMMLLEIMGSSALSFDTLAQTLVEFMPEDDNWKNILLGKWSGWTEQRIIIPSLSAISENMEGNSPGQNHLST</sequence>
<evidence type="ECO:0000313" key="4">
    <source>
        <dbReference type="Proteomes" id="UP000254176"/>
    </source>
</evidence>
<proteinExistence type="predicted"/>
<dbReference type="PANTHER" id="PTHR42194:SF1">
    <property type="entry name" value="UPF0276 PROTEIN HI_1600"/>
    <property type="match status" value="1"/>
</dbReference>
<dbReference type="InterPro" id="IPR007801">
    <property type="entry name" value="MbnB/TglH/ChrH"/>
</dbReference>
<feature type="domain" description="NGO1945-like C-terminal" evidence="2">
    <location>
        <begin position="262"/>
        <end position="333"/>
    </location>
</feature>
<protein>
    <submittedName>
        <fullName evidence="3">Uncharacterized protein conserved in bacteria</fullName>
    </submittedName>
</protein>
<evidence type="ECO:0000259" key="2">
    <source>
        <dbReference type="Pfam" id="PF22106"/>
    </source>
</evidence>
<dbReference type="Proteomes" id="UP000254176">
    <property type="component" value="Unassembled WGS sequence"/>
</dbReference>
<dbReference type="Pfam" id="PF05114">
    <property type="entry name" value="MbnB_TglH_ChrH"/>
    <property type="match status" value="1"/>
</dbReference>
<gene>
    <name evidence="3" type="ORF">NCTC8554_02211</name>
</gene>